<keyword evidence="1" id="KW-0521">NADP</keyword>
<organism evidence="4 5">
    <name type="scientific">Rhinocladiella mackenziei CBS 650.93</name>
    <dbReference type="NCBI Taxonomy" id="1442369"/>
    <lineage>
        <taxon>Eukaryota</taxon>
        <taxon>Fungi</taxon>
        <taxon>Dikarya</taxon>
        <taxon>Ascomycota</taxon>
        <taxon>Pezizomycotina</taxon>
        <taxon>Eurotiomycetes</taxon>
        <taxon>Chaetothyriomycetidae</taxon>
        <taxon>Chaetothyriales</taxon>
        <taxon>Herpotrichiellaceae</taxon>
        <taxon>Rhinocladiella</taxon>
    </lineage>
</organism>
<dbReference type="RefSeq" id="XP_013267027.1">
    <property type="nucleotide sequence ID" value="XM_013411573.1"/>
</dbReference>
<feature type="domain" description="NmrA-like" evidence="3">
    <location>
        <begin position="11"/>
        <end position="142"/>
    </location>
</feature>
<dbReference type="GeneID" id="25298813"/>
<proteinExistence type="predicted"/>
<dbReference type="EMBL" id="KN847484">
    <property type="protein sequence ID" value="KIW99814.1"/>
    <property type="molecule type" value="Genomic_DNA"/>
</dbReference>
<protein>
    <recommendedName>
        <fullName evidence="3">NmrA-like domain-containing protein</fullName>
    </recommendedName>
</protein>
<evidence type="ECO:0000256" key="1">
    <source>
        <dbReference type="ARBA" id="ARBA00022857"/>
    </source>
</evidence>
<dbReference type="GO" id="GO:0016491">
    <property type="term" value="F:oxidoreductase activity"/>
    <property type="evidence" value="ECO:0007669"/>
    <property type="project" value="UniProtKB-KW"/>
</dbReference>
<keyword evidence="5" id="KW-1185">Reference proteome</keyword>
<dbReference type="VEuPathDB" id="FungiDB:Z518_10742"/>
<gene>
    <name evidence="4" type="ORF">Z518_10742</name>
</gene>
<reference evidence="4 5" key="1">
    <citation type="submission" date="2015-01" db="EMBL/GenBank/DDBJ databases">
        <title>The Genome Sequence of Rhinocladiella mackenzie CBS 650.93.</title>
        <authorList>
            <consortium name="The Broad Institute Genomics Platform"/>
            <person name="Cuomo C."/>
            <person name="de Hoog S."/>
            <person name="Gorbushina A."/>
            <person name="Stielow B."/>
            <person name="Teixiera M."/>
            <person name="Abouelleil A."/>
            <person name="Chapman S.B."/>
            <person name="Priest M."/>
            <person name="Young S.K."/>
            <person name="Wortman J."/>
            <person name="Nusbaum C."/>
            <person name="Birren B."/>
        </authorList>
    </citation>
    <scope>NUCLEOTIDE SEQUENCE [LARGE SCALE GENOMIC DNA]</scope>
    <source>
        <strain evidence="4 5">CBS 650.93</strain>
    </source>
</reference>
<dbReference type="HOGENOM" id="CLU_044876_1_1_1"/>
<evidence type="ECO:0000313" key="4">
    <source>
        <dbReference type="EMBL" id="KIW99814.1"/>
    </source>
</evidence>
<accession>A0A0D2ISR8</accession>
<dbReference type="Gene3D" id="3.40.50.720">
    <property type="entry name" value="NAD(P)-binding Rossmann-like Domain"/>
    <property type="match status" value="1"/>
</dbReference>
<dbReference type="InterPro" id="IPR036291">
    <property type="entry name" value="NAD(P)-bd_dom_sf"/>
</dbReference>
<evidence type="ECO:0000313" key="5">
    <source>
        <dbReference type="Proteomes" id="UP000053617"/>
    </source>
</evidence>
<dbReference type="InterPro" id="IPR008030">
    <property type="entry name" value="NmrA-like"/>
</dbReference>
<dbReference type="Pfam" id="PF05368">
    <property type="entry name" value="NmrA"/>
    <property type="match status" value="1"/>
</dbReference>
<keyword evidence="2" id="KW-0560">Oxidoreductase</keyword>
<dbReference type="PANTHER" id="PTHR47706:SF7">
    <property type="entry name" value="CIPA-LIKE, PUTATIVE (AFU_ORTHOLOGUE AFUA_1G01630)-RELATED"/>
    <property type="match status" value="1"/>
</dbReference>
<sequence>MASTTDPNHISRVALIGATGSLGSNVLSALLAQSYPQFSITSDTHPDLTSDPRITIIPGSYTDHWFLVSALANQDALIITLAWSICHEFQPLIIRAACEAKVPYILPCEFGSDTSNPRLISAVPMQTHKVNARKPVEELGGTSSCWIGIINNAWYDWSLAGGWFGIDIKHRKATLFDKGDVKAYTSTLRMSDLAAARVLSLPLNTKGQNPNNPNMHRTLPSYANKMVYVSNFHLSQVDMLRAVQQATHTTDADWDITAVSKAEYIEAGFTMLKKGEMSGIMNVLYGNIFTNGVANGYYGAEGNENPQLAQDNAMLGLEGCEDLEDVTGRVVREVLEGRDTQQHQ</sequence>
<dbReference type="SUPFAM" id="SSF51735">
    <property type="entry name" value="NAD(P)-binding Rossmann-fold domains"/>
    <property type="match status" value="1"/>
</dbReference>
<dbReference type="PANTHER" id="PTHR47706">
    <property type="entry name" value="NMRA-LIKE FAMILY PROTEIN"/>
    <property type="match status" value="1"/>
</dbReference>
<dbReference type="InterPro" id="IPR051609">
    <property type="entry name" value="NmrA/Isoflavone_reductase-like"/>
</dbReference>
<evidence type="ECO:0000256" key="2">
    <source>
        <dbReference type="ARBA" id="ARBA00023002"/>
    </source>
</evidence>
<evidence type="ECO:0000259" key="3">
    <source>
        <dbReference type="Pfam" id="PF05368"/>
    </source>
</evidence>
<dbReference type="Proteomes" id="UP000053617">
    <property type="component" value="Unassembled WGS sequence"/>
</dbReference>
<dbReference type="OrthoDB" id="10254221at2759"/>
<name>A0A0D2ISR8_9EURO</name>
<dbReference type="AlphaFoldDB" id="A0A0D2ISR8"/>